<feature type="transmembrane region" description="Helical" evidence="9">
    <location>
        <begin position="298"/>
        <end position="321"/>
    </location>
</feature>
<evidence type="ECO:0000313" key="12">
    <source>
        <dbReference type="RefSeq" id="XP_026535588.1"/>
    </source>
</evidence>
<feature type="transmembrane region" description="Helical" evidence="9">
    <location>
        <begin position="136"/>
        <end position="159"/>
    </location>
</feature>
<keyword evidence="11" id="KW-1185">Reference proteome</keyword>
<dbReference type="PROSITE" id="PS50262">
    <property type="entry name" value="G_PROTEIN_RECEP_F1_2"/>
    <property type="match status" value="1"/>
</dbReference>
<protein>
    <submittedName>
        <fullName evidence="12">C-C chemokine receptor type 10</fullName>
    </submittedName>
</protein>
<dbReference type="InterPro" id="IPR000276">
    <property type="entry name" value="GPCR_Rhodpsn"/>
</dbReference>
<feature type="transmembrane region" description="Helical" evidence="9">
    <location>
        <begin position="253"/>
        <end position="273"/>
    </location>
</feature>
<keyword evidence="4 8" id="KW-0297">G-protein coupled receptor</keyword>
<dbReference type="GO" id="GO:0060326">
    <property type="term" value="P:cell chemotaxis"/>
    <property type="evidence" value="ECO:0007669"/>
    <property type="project" value="TreeGrafter"/>
</dbReference>
<feature type="transmembrane region" description="Helical" evidence="9">
    <location>
        <begin position="217"/>
        <end position="238"/>
    </location>
</feature>
<evidence type="ECO:0000256" key="4">
    <source>
        <dbReference type="ARBA" id="ARBA00023040"/>
    </source>
</evidence>
<keyword evidence="2 8" id="KW-0812">Transmembrane</keyword>
<evidence type="ECO:0000256" key="8">
    <source>
        <dbReference type="RuleBase" id="RU000688"/>
    </source>
</evidence>
<dbReference type="Gene3D" id="1.20.1070.10">
    <property type="entry name" value="Rhodopsin 7-helix transmembrane proteins"/>
    <property type="match status" value="1"/>
</dbReference>
<keyword evidence="5 9" id="KW-0472">Membrane</keyword>
<dbReference type="InterPro" id="IPR050119">
    <property type="entry name" value="CCR1-9-like"/>
</dbReference>
<evidence type="ECO:0000256" key="2">
    <source>
        <dbReference type="ARBA" id="ARBA00022692"/>
    </source>
</evidence>
<dbReference type="InterPro" id="IPR017452">
    <property type="entry name" value="GPCR_Rhodpsn_7TM"/>
</dbReference>
<evidence type="ECO:0000256" key="5">
    <source>
        <dbReference type="ARBA" id="ARBA00023136"/>
    </source>
</evidence>
<feature type="domain" description="G-protein coupled receptors family 1 profile" evidence="10">
    <location>
        <begin position="73"/>
        <end position="318"/>
    </location>
</feature>
<accession>A0A6J1V4K7</accession>
<dbReference type="GO" id="GO:0006955">
    <property type="term" value="P:immune response"/>
    <property type="evidence" value="ECO:0007669"/>
    <property type="project" value="TreeGrafter"/>
</dbReference>
<evidence type="ECO:0000256" key="6">
    <source>
        <dbReference type="ARBA" id="ARBA00023170"/>
    </source>
</evidence>
<dbReference type="PROSITE" id="PS00237">
    <property type="entry name" value="G_PROTEIN_RECEP_F1_1"/>
    <property type="match status" value="1"/>
</dbReference>
<keyword evidence="7 8" id="KW-0807">Transducer</keyword>
<dbReference type="PRINTS" id="PR00237">
    <property type="entry name" value="GPCRRHODOPSN"/>
</dbReference>
<name>A0A6J1V4K7_9SAUR</name>
<feature type="transmembrane region" description="Helical" evidence="9">
    <location>
        <begin position="57"/>
        <end position="81"/>
    </location>
</feature>
<keyword evidence="3 9" id="KW-1133">Transmembrane helix</keyword>
<evidence type="ECO:0000259" key="10">
    <source>
        <dbReference type="PROSITE" id="PS50262"/>
    </source>
</evidence>
<dbReference type="SUPFAM" id="SSF81321">
    <property type="entry name" value="Family A G protein-coupled receptor-like"/>
    <property type="match status" value="1"/>
</dbReference>
<dbReference type="CTD" id="2826"/>
<evidence type="ECO:0000256" key="7">
    <source>
        <dbReference type="ARBA" id="ARBA00023224"/>
    </source>
</evidence>
<gene>
    <name evidence="12" type="primary">CCR10</name>
</gene>
<dbReference type="GO" id="GO:0019722">
    <property type="term" value="P:calcium-mediated signaling"/>
    <property type="evidence" value="ECO:0007669"/>
    <property type="project" value="TreeGrafter"/>
</dbReference>
<evidence type="ECO:0000256" key="9">
    <source>
        <dbReference type="SAM" id="Phobius"/>
    </source>
</evidence>
<proteinExistence type="inferred from homology"/>
<dbReference type="Proteomes" id="UP000504612">
    <property type="component" value="Unplaced"/>
</dbReference>
<dbReference type="GO" id="GO:0009897">
    <property type="term" value="C:external side of plasma membrane"/>
    <property type="evidence" value="ECO:0007669"/>
    <property type="project" value="TreeGrafter"/>
</dbReference>
<dbReference type="GeneID" id="113420047"/>
<evidence type="ECO:0000313" key="11">
    <source>
        <dbReference type="Proteomes" id="UP000504612"/>
    </source>
</evidence>
<comment type="subcellular location">
    <subcellularLocation>
        <location evidence="1">Membrane</location>
    </subcellularLocation>
</comment>
<dbReference type="PANTHER" id="PTHR10489:SF735">
    <property type="entry name" value="C-C CHEMOKINE RECEPTOR TYPE 10"/>
    <property type="match status" value="1"/>
</dbReference>
<organism evidence="11 12">
    <name type="scientific">Notechis scutatus</name>
    <name type="common">mainland tiger snake</name>
    <dbReference type="NCBI Taxonomy" id="8663"/>
    <lineage>
        <taxon>Eukaryota</taxon>
        <taxon>Metazoa</taxon>
        <taxon>Chordata</taxon>
        <taxon>Craniata</taxon>
        <taxon>Vertebrata</taxon>
        <taxon>Euteleostomi</taxon>
        <taxon>Lepidosauria</taxon>
        <taxon>Squamata</taxon>
        <taxon>Bifurcata</taxon>
        <taxon>Unidentata</taxon>
        <taxon>Episquamata</taxon>
        <taxon>Toxicofera</taxon>
        <taxon>Serpentes</taxon>
        <taxon>Colubroidea</taxon>
        <taxon>Elapidae</taxon>
        <taxon>Hydrophiinae</taxon>
        <taxon>Notechis</taxon>
    </lineage>
</organism>
<evidence type="ECO:0000256" key="3">
    <source>
        <dbReference type="ARBA" id="ARBA00022989"/>
    </source>
</evidence>
<reference evidence="12" key="1">
    <citation type="submission" date="2025-08" db="UniProtKB">
        <authorList>
            <consortium name="RefSeq"/>
        </authorList>
    </citation>
    <scope>IDENTIFICATION</scope>
</reference>
<dbReference type="AlphaFoldDB" id="A0A6J1V4K7"/>
<evidence type="ECO:0000256" key="1">
    <source>
        <dbReference type="ARBA" id="ARBA00004370"/>
    </source>
</evidence>
<dbReference type="PANTHER" id="PTHR10489">
    <property type="entry name" value="CELL ADHESION MOLECULE"/>
    <property type="match status" value="1"/>
</dbReference>
<dbReference type="Pfam" id="PF00001">
    <property type="entry name" value="7tm_1"/>
    <property type="match status" value="1"/>
</dbReference>
<dbReference type="RefSeq" id="XP_026535588.1">
    <property type="nucleotide sequence ID" value="XM_026679803.1"/>
</dbReference>
<dbReference type="GO" id="GO:0016493">
    <property type="term" value="F:C-C chemokine receptor activity"/>
    <property type="evidence" value="ECO:0007669"/>
    <property type="project" value="TreeGrafter"/>
</dbReference>
<sequence length="369" mass="41867">MRNNNLMMDEQLQFQEQASWTSEPPVSTEWYQWDLETFPSDLPELCEKKAIRMVARVYLPIIVILFCVMGFLGNGILLLVRARYHRVQFLGDILLLHLAISDLLLLLTLPVGVAGMMGTWYLGMTACQILQGFHALTFYSGFLFLMSLTLDRYIAIVWVPIARRMRPTASFWGKLCSGLMWLFSAALAVPNVMYAHVEDYKGFQLCRVTVVRTTVCFVQVGFGFVLPFTIMVICYAAITRTIWSSPYAQSHKALWLILALVLLFLVLQLPYALLTLLDAADLIGQQSSSCTVSLQRDLALLITSGLVFARCCLNPVLHTFLGVRFRKDLQRLSREFGCLEHWVCCNDRTRSGSRHASFTTHLEGLSRTP</sequence>
<dbReference type="GO" id="GO:0007204">
    <property type="term" value="P:positive regulation of cytosolic calcium ion concentration"/>
    <property type="evidence" value="ECO:0007669"/>
    <property type="project" value="TreeGrafter"/>
</dbReference>
<feature type="transmembrane region" description="Helical" evidence="9">
    <location>
        <begin position="93"/>
        <end position="116"/>
    </location>
</feature>
<dbReference type="KEGG" id="nss:113420047"/>
<dbReference type="GO" id="GO:0019957">
    <property type="term" value="F:C-C chemokine binding"/>
    <property type="evidence" value="ECO:0007669"/>
    <property type="project" value="TreeGrafter"/>
</dbReference>
<feature type="transmembrane region" description="Helical" evidence="9">
    <location>
        <begin position="171"/>
        <end position="197"/>
    </location>
</feature>
<keyword evidence="6 8" id="KW-0675">Receptor</keyword>
<comment type="similarity">
    <text evidence="8">Belongs to the G-protein coupled receptor 1 family.</text>
</comment>